<comment type="caution">
    <text evidence="1">The sequence shown here is derived from an EMBL/GenBank/DDBJ whole genome shotgun (WGS) entry which is preliminary data.</text>
</comment>
<evidence type="ECO:0000313" key="1">
    <source>
        <dbReference type="EMBL" id="RZU43027.1"/>
    </source>
</evidence>
<dbReference type="AlphaFoldDB" id="A0A4Q7YYR0"/>
<keyword evidence="2" id="KW-1185">Reference proteome</keyword>
<dbReference type="EMBL" id="SHKW01000001">
    <property type="protein sequence ID" value="RZU43027.1"/>
    <property type="molecule type" value="Genomic_DNA"/>
</dbReference>
<proteinExistence type="predicted"/>
<protein>
    <submittedName>
        <fullName evidence="1">Uncharacterized protein</fullName>
    </submittedName>
</protein>
<gene>
    <name evidence="1" type="ORF">BDD14_4630</name>
</gene>
<dbReference type="Proteomes" id="UP000292958">
    <property type="component" value="Unassembled WGS sequence"/>
</dbReference>
<name>A0A4Q7YYR0_9BACT</name>
<organism evidence="1 2">
    <name type="scientific">Edaphobacter modestus</name>
    <dbReference type="NCBI Taxonomy" id="388466"/>
    <lineage>
        <taxon>Bacteria</taxon>
        <taxon>Pseudomonadati</taxon>
        <taxon>Acidobacteriota</taxon>
        <taxon>Terriglobia</taxon>
        <taxon>Terriglobales</taxon>
        <taxon>Acidobacteriaceae</taxon>
        <taxon>Edaphobacter</taxon>
    </lineage>
</organism>
<sequence>MHTARIPPVDPAPATITAVLVMHAGHICPPGRGPGILKGGGYGHLASSFVGCNRKSESSFESGSFTHPQPIQCSGATASLYRCRNECPLGSRAAKLQSGNLFTFLLTVYVVIDPPDVSALWSFKDTPGIAALVVCSSLNHARLFDWGGVWATYRRGWQTACAAAHF</sequence>
<reference evidence="1 2" key="1">
    <citation type="submission" date="2019-02" db="EMBL/GenBank/DDBJ databases">
        <title>Genomic Encyclopedia of Archaeal and Bacterial Type Strains, Phase II (KMG-II): from individual species to whole genera.</title>
        <authorList>
            <person name="Goeker M."/>
        </authorList>
    </citation>
    <scope>NUCLEOTIDE SEQUENCE [LARGE SCALE GENOMIC DNA]</scope>
    <source>
        <strain evidence="1 2">DSM 18101</strain>
    </source>
</reference>
<accession>A0A4Q7YYR0</accession>
<evidence type="ECO:0000313" key="2">
    <source>
        <dbReference type="Proteomes" id="UP000292958"/>
    </source>
</evidence>